<proteinExistence type="predicted"/>
<name>A0ABW4LXL3_9HYPH</name>
<reference evidence="2" key="1">
    <citation type="journal article" date="2019" name="Int. J. Syst. Evol. Microbiol.">
        <title>The Global Catalogue of Microorganisms (GCM) 10K type strain sequencing project: providing services to taxonomists for standard genome sequencing and annotation.</title>
        <authorList>
            <consortium name="The Broad Institute Genomics Platform"/>
            <consortium name="The Broad Institute Genome Sequencing Center for Infectious Disease"/>
            <person name="Wu L."/>
            <person name="Ma J."/>
        </authorList>
    </citation>
    <scope>NUCLEOTIDE SEQUENCE [LARGE SCALE GENOMIC DNA]</scope>
    <source>
        <strain evidence="2">CG52</strain>
    </source>
</reference>
<evidence type="ECO:0000313" key="2">
    <source>
        <dbReference type="Proteomes" id="UP001597322"/>
    </source>
</evidence>
<dbReference type="PROSITE" id="PS51257">
    <property type="entry name" value="PROKAR_LIPOPROTEIN"/>
    <property type="match status" value="1"/>
</dbReference>
<protein>
    <recommendedName>
        <fullName evidence="3">Lipoprotein</fullName>
    </recommendedName>
</protein>
<dbReference type="RefSeq" id="WP_377394837.1">
    <property type="nucleotide sequence ID" value="NZ_JBHUEQ010000002.1"/>
</dbReference>
<evidence type="ECO:0008006" key="3">
    <source>
        <dbReference type="Google" id="ProtNLM"/>
    </source>
</evidence>
<dbReference type="EMBL" id="JBHUEQ010000002">
    <property type="protein sequence ID" value="MFD1743885.1"/>
    <property type="molecule type" value="Genomic_DNA"/>
</dbReference>
<comment type="caution">
    <text evidence="1">The sequence shown here is derived from an EMBL/GenBank/DDBJ whole genome shotgun (WGS) entry which is preliminary data.</text>
</comment>
<gene>
    <name evidence="1" type="ORF">ACFSE1_00255</name>
</gene>
<sequence length="199" mass="21510">MNKQLQALGIPMNFIKLGSTLGVIAMISGCQTAPAPNSPEALKKAEYERLETASAVANCKLIVQLDKKRTAQNKETSPYTRCHSILANNSIKGGGIHPANFVPDLAINGIPIPLGGMMKLAVALDQRDRENKAGNANLPAWADKNEGTRLTYQVLLFQKFTPEEIEPLKSSADFSDAARKNQEAFDFKKANPNVVSSAS</sequence>
<evidence type="ECO:0000313" key="1">
    <source>
        <dbReference type="EMBL" id="MFD1743885.1"/>
    </source>
</evidence>
<dbReference type="Proteomes" id="UP001597322">
    <property type="component" value="Unassembled WGS sequence"/>
</dbReference>
<organism evidence="1 2">
    <name type="scientific">Rhizobium helianthi</name>
    <dbReference type="NCBI Taxonomy" id="1132695"/>
    <lineage>
        <taxon>Bacteria</taxon>
        <taxon>Pseudomonadati</taxon>
        <taxon>Pseudomonadota</taxon>
        <taxon>Alphaproteobacteria</taxon>
        <taxon>Hyphomicrobiales</taxon>
        <taxon>Rhizobiaceae</taxon>
        <taxon>Rhizobium/Agrobacterium group</taxon>
        <taxon>Rhizobium</taxon>
    </lineage>
</organism>
<accession>A0ABW4LXL3</accession>
<keyword evidence="2" id="KW-1185">Reference proteome</keyword>